<feature type="transmembrane region" description="Helical" evidence="5">
    <location>
        <begin position="297"/>
        <end position="316"/>
    </location>
</feature>
<protein>
    <submittedName>
        <fullName evidence="7">G protein-coupled receptor GPR1</fullName>
    </submittedName>
</protein>
<sequence length="411" mass="46572">MTLANTLSPSQLHAINATERVNSAISVVSIIFIAATYLTTPCFDKPINRLIFFAGFGNLGTCIAALIADVGPLAGEKSAVCQTQAFIVQMFLGVDGLWAFCMAVNVLLVFRYGYSIQQFRRLDMWYLLFCYGLSLIPAFVFIFVSTTDRGRVYGPATIWCWITERWDFMRFAFLYAWIWFAIIFALAVYVHAGIVIYQRRRQLSGFLNPLNENPFKATVTTEVHVTSEPWDGQEVIETVPAVVPFETTESYQQYQTDVDIEASPQNDKQGTNPSMPPVFKVRSYTRKLAEDSIDPEAWLYARVAFLFYIALIITWIPSSINRIYSLVKPGEVSFPLSYIASFLFPLQGFWNLVVYVITSQAACRNLIRQLFYGGHGVKPTKHQVRQSFSGRLKRGTDSTERLGSEDTIVLR</sequence>
<gene>
    <name evidence="7" type="ORF">B9Z65_7621</name>
</gene>
<accession>A0A2P8A034</accession>
<proteinExistence type="predicted"/>
<keyword evidence="8" id="KW-1185">Reference proteome</keyword>
<feature type="transmembrane region" description="Helical" evidence="5">
    <location>
        <begin position="124"/>
        <end position="144"/>
    </location>
</feature>
<feature type="transmembrane region" description="Helical" evidence="5">
    <location>
        <begin position="86"/>
        <end position="112"/>
    </location>
</feature>
<dbReference type="STRING" id="40998.A0A2P8A034"/>
<dbReference type="SUPFAM" id="SSF81321">
    <property type="entry name" value="Family A G protein-coupled receptor-like"/>
    <property type="match status" value="1"/>
</dbReference>
<feature type="transmembrane region" description="Helical" evidence="5">
    <location>
        <begin position="50"/>
        <end position="74"/>
    </location>
</feature>
<keyword evidence="4 5" id="KW-0472">Membrane</keyword>
<dbReference type="GO" id="GO:0004930">
    <property type="term" value="F:G protein-coupled receptor activity"/>
    <property type="evidence" value="ECO:0007669"/>
    <property type="project" value="TreeGrafter"/>
</dbReference>
<dbReference type="GO" id="GO:0007189">
    <property type="term" value="P:adenylate cyclase-activating G protein-coupled receptor signaling pathway"/>
    <property type="evidence" value="ECO:0007669"/>
    <property type="project" value="TreeGrafter"/>
</dbReference>
<reference evidence="7 8" key="1">
    <citation type="submission" date="2017-05" db="EMBL/GenBank/DDBJ databases">
        <title>Draft genome sequence of Elsinoe australis.</title>
        <authorList>
            <person name="Cheng Q."/>
        </authorList>
    </citation>
    <scope>NUCLEOTIDE SEQUENCE [LARGE SCALE GENOMIC DNA]</scope>
    <source>
        <strain evidence="7 8">NL1</strain>
    </source>
</reference>
<feature type="domain" description="G-protein coupled receptors family 2 profile 2" evidence="6">
    <location>
        <begin position="15"/>
        <end position="201"/>
    </location>
</feature>
<dbReference type="GO" id="GO:0005886">
    <property type="term" value="C:plasma membrane"/>
    <property type="evidence" value="ECO:0007669"/>
    <property type="project" value="TreeGrafter"/>
</dbReference>
<dbReference type="PROSITE" id="PS50261">
    <property type="entry name" value="G_PROTEIN_RECEP_F2_4"/>
    <property type="match status" value="1"/>
</dbReference>
<evidence type="ECO:0000256" key="1">
    <source>
        <dbReference type="ARBA" id="ARBA00004141"/>
    </source>
</evidence>
<dbReference type="GO" id="GO:0007166">
    <property type="term" value="P:cell surface receptor signaling pathway"/>
    <property type="evidence" value="ECO:0007669"/>
    <property type="project" value="InterPro"/>
</dbReference>
<keyword evidence="3 5" id="KW-1133">Transmembrane helix</keyword>
<organism evidence="7 8">
    <name type="scientific">Elsinoe australis</name>
    <dbReference type="NCBI Taxonomy" id="40998"/>
    <lineage>
        <taxon>Eukaryota</taxon>
        <taxon>Fungi</taxon>
        <taxon>Dikarya</taxon>
        <taxon>Ascomycota</taxon>
        <taxon>Pezizomycotina</taxon>
        <taxon>Dothideomycetes</taxon>
        <taxon>Dothideomycetidae</taxon>
        <taxon>Myriangiales</taxon>
        <taxon>Elsinoaceae</taxon>
        <taxon>Elsinoe</taxon>
    </lineage>
</organism>
<feature type="transmembrane region" description="Helical" evidence="5">
    <location>
        <begin position="20"/>
        <end position="38"/>
    </location>
</feature>
<dbReference type="EMBL" id="NHZQ01000087">
    <property type="protein sequence ID" value="PSK53815.1"/>
    <property type="molecule type" value="Genomic_DNA"/>
</dbReference>
<dbReference type="Pfam" id="PF05462">
    <property type="entry name" value="Dicty_CAR"/>
    <property type="match status" value="1"/>
</dbReference>
<dbReference type="Gene3D" id="1.20.1070.10">
    <property type="entry name" value="Rhodopsin 7-helix transmembrane proteins"/>
    <property type="match status" value="1"/>
</dbReference>
<evidence type="ECO:0000256" key="5">
    <source>
        <dbReference type="SAM" id="Phobius"/>
    </source>
</evidence>
<dbReference type="PANTHER" id="PTHR23112">
    <property type="entry name" value="G PROTEIN-COUPLED RECEPTOR 157-RELATED"/>
    <property type="match status" value="1"/>
</dbReference>
<feature type="transmembrane region" description="Helical" evidence="5">
    <location>
        <begin position="174"/>
        <end position="197"/>
    </location>
</feature>
<evidence type="ECO:0000256" key="2">
    <source>
        <dbReference type="ARBA" id="ARBA00022692"/>
    </source>
</evidence>
<evidence type="ECO:0000259" key="6">
    <source>
        <dbReference type="PROSITE" id="PS50261"/>
    </source>
</evidence>
<evidence type="ECO:0000313" key="8">
    <source>
        <dbReference type="Proteomes" id="UP000243723"/>
    </source>
</evidence>
<evidence type="ECO:0000256" key="3">
    <source>
        <dbReference type="ARBA" id="ARBA00022989"/>
    </source>
</evidence>
<dbReference type="InterPro" id="IPR017981">
    <property type="entry name" value="GPCR_2-like_7TM"/>
</dbReference>
<comment type="subcellular location">
    <subcellularLocation>
        <location evidence="1">Membrane</location>
        <topology evidence="1">Multi-pass membrane protein</topology>
    </subcellularLocation>
</comment>
<dbReference type="AlphaFoldDB" id="A0A2P8A034"/>
<evidence type="ECO:0000256" key="4">
    <source>
        <dbReference type="ARBA" id="ARBA00023136"/>
    </source>
</evidence>
<keyword evidence="2 5" id="KW-0812">Transmembrane</keyword>
<keyword evidence="7" id="KW-0675">Receptor</keyword>
<dbReference type="PANTHER" id="PTHR23112:SF22">
    <property type="entry name" value="G-PROTEIN COUPLED RECEPTOR"/>
    <property type="match status" value="1"/>
</dbReference>
<dbReference type="OrthoDB" id="18453at2759"/>
<evidence type="ECO:0000313" key="7">
    <source>
        <dbReference type="EMBL" id="PSK53815.1"/>
    </source>
</evidence>
<name>A0A2P8A034_9PEZI</name>
<feature type="transmembrane region" description="Helical" evidence="5">
    <location>
        <begin position="336"/>
        <end position="358"/>
    </location>
</feature>
<dbReference type="Proteomes" id="UP000243723">
    <property type="component" value="Unassembled WGS sequence"/>
</dbReference>
<comment type="caution">
    <text evidence="7">The sequence shown here is derived from an EMBL/GenBank/DDBJ whole genome shotgun (WGS) entry which is preliminary data.</text>
</comment>